<feature type="domain" description="DUF4378" evidence="3">
    <location>
        <begin position="717"/>
        <end position="861"/>
    </location>
</feature>
<gene>
    <name evidence="4" type="ORF">SAY86_000999</name>
</gene>
<sequence>MTKPSQRRSVRYDQSGFMWGLIHILDFRHASRSTRKHLADKQRGSRLKSDAGNMGVNPKLSTNLKEKFVGTLGGEESFQMAAAGSPANMASMKVLIEEEMVCELHTRDKISNSNLHHEEHIVRKRNWKRSKRSRGSLGTDIDNLNGIHESSNYSKFPCNHTPDEGSVNKQNHHEVILEEFCNHINQKGVAEASLKMKPKNIDLEVNEKLHDAINKFIAREVANEKDLRENGRVNFSKEVVDTLQFRNLNEESFLKLLHDPKFMSMNNAGTFNSCKDNGLKDSERVCHSNHNSSKHHKFFRKHMKFQEVKPPEKESNGSDTNTIVILKPGPNALKSYATESRADTLSDASQSQQVKRARAYFFITEIKKMWRNVMGKEHNVDTTLKRRSFRFRGETPERKSLSKDRFFIEKITKPRDLKVSSELKNAGISKQFPPSIYIEAKRHLFEMLSSGYEEVDSSSGVDSPRTLARILALSEFNSPIPSPARNLEQSFVTAQMRSSGDINNQFRQISGNVEKKMVENNGSCLISSTKGAEPESNNMVTHHTETEEEALFAAAREDMASDGNMRKMDEIALGECIYVDGSSKLISFPITQCVGSTYSSETDYKDGVPQNKEEEVLLNNQSPLFSFESPPHVLITKAEITLDISGDKPERPSPVSVLEPLFMDEEISPARTTSRSVEQLVGPLGIKFEDTNNFNPPEQGNLFKSCLGSEEDILLLYVRSVLQACGLNWNELYLKSQSSFELLEPSSYGEIDFFSNHPQYDQDLVFDCINEILLVMIDDHFQFCPLLSFINPIIRPVPDLNRATGEVWQQVHYHILQMPLPRTLDQIVHRDMKNENRMDLRACVEGIGFEMGDEILDDLIKDYVENLHSLHASILVNIEEKESTSACKSEL</sequence>
<dbReference type="PANTHER" id="PTHR47212">
    <property type="entry name" value="ADHESIN-LIKE PROTEIN, PUTATIVE (DUF3741)-RELATED"/>
    <property type="match status" value="1"/>
</dbReference>
<name>A0AAN7MFW9_TRANT</name>
<evidence type="ECO:0000313" key="4">
    <source>
        <dbReference type="EMBL" id="KAK4802796.1"/>
    </source>
</evidence>
<dbReference type="PANTHER" id="PTHR47212:SF4">
    <property type="entry name" value="ADHESIN-LIKE PROTEIN, PUTATIVE (DUF3741)-RELATED"/>
    <property type="match status" value="1"/>
</dbReference>
<evidence type="ECO:0000256" key="1">
    <source>
        <dbReference type="SAM" id="MobiDB-lite"/>
    </source>
</evidence>
<evidence type="ECO:0008006" key="6">
    <source>
        <dbReference type="Google" id="ProtNLM"/>
    </source>
</evidence>
<accession>A0AAN7MFW9</accession>
<protein>
    <recommendedName>
        <fullName evidence="6">DUF4378 domain-containing protein</fullName>
    </recommendedName>
</protein>
<evidence type="ECO:0000259" key="3">
    <source>
        <dbReference type="Pfam" id="PF14309"/>
    </source>
</evidence>
<keyword evidence="5" id="KW-1185">Reference proteome</keyword>
<feature type="region of interest" description="Disordered" evidence="1">
    <location>
        <begin position="33"/>
        <end position="59"/>
    </location>
</feature>
<dbReference type="InterPro" id="IPR022212">
    <property type="entry name" value="DUF3741"/>
</dbReference>
<dbReference type="InterPro" id="IPR025486">
    <property type="entry name" value="DUF4378"/>
</dbReference>
<comment type="caution">
    <text evidence="4">The sequence shown here is derived from an EMBL/GenBank/DDBJ whole genome shotgun (WGS) entry which is preliminary data.</text>
</comment>
<proteinExistence type="predicted"/>
<dbReference type="AlphaFoldDB" id="A0AAN7MFW9"/>
<feature type="compositionally biased region" description="Basic and acidic residues" evidence="1">
    <location>
        <begin position="37"/>
        <end position="49"/>
    </location>
</feature>
<reference evidence="4 5" key="1">
    <citation type="journal article" date="2023" name="Hortic Res">
        <title>Pangenome of water caltrop reveals structural variations and asymmetric subgenome divergence after allopolyploidization.</title>
        <authorList>
            <person name="Zhang X."/>
            <person name="Chen Y."/>
            <person name="Wang L."/>
            <person name="Yuan Y."/>
            <person name="Fang M."/>
            <person name="Shi L."/>
            <person name="Lu R."/>
            <person name="Comes H.P."/>
            <person name="Ma Y."/>
            <person name="Chen Y."/>
            <person name="Huang G."/>
            <person name="Zhou Y."/>
            <person name="Zheng Z."/>
            <person name="Qiu Y."/>
        </authorList>
    </citation>
    <scope>NUCLEOTIDE SEQUENCE [LARGE SCALE GENOMIC DNA]</scope>
    <source>
        <strain evidence="4">F231</strain>
    </source>
</reference>
<dbReference type="EMBL" id="JAXQNO010000002">
    <property type="protein sequence ID" value="KAK4802796.1"/>
    <property type="molecule type" value="Genomic_DNA"/>
</dbReference>
<dbReference type="Proteomes" id="UP001346149">
    <property type="component" value="Unassembled WGS sequence"/>
</dbReference>
<feature type="domain" description="DUF3741" evidence="2">
    <location>
        <begin position="223"/>
        <end position="261"/>
    </location>
</feature>
<dbReference type="Pfam" id="PF14309">
    <property type="entry name" value="DUF4378"/>
    <property type="match status" value="1"/>
</dbReference>
<dbReference type="Pfam" id="PF12552">
    <property type="entry name" value="DUF3741"/>
    <property type="match status" value="1"/>
</dbReference>
<evidence type="ECO:0000313" key="5">
    <source>
        <dbReference type="Proteomes" id="UP001346149"/>
    </source>
</evidence>
<organism evidence="4 5">
    <name type="scientific">Trapa natans</name>
    <name type="common">Water chestnut</name>
    <dbReference type="NCBI Taxonomy" id="22666"/>
    <lineage>
        <taxon>Eukaryota</taxon>
        <taxon>Viridiplantae</taxon>
        <taxon>Streptophyta</taxon>
        <taxon>Embryophyta</taxon>
        <taxon>Tracheophyta</taxon>
        <taxon>Spermatophyta</taxon>
        <taxon>Magnoliopsida</taxon>
        <taxon>eudicotyledons</taxon>
        <taxon>Gunneridae</taxon>
        <taxon>Pentapetalae</taxon>
        <taxon>rosids</taxon>
        <taxon>malvids</taxon>
        <taxon>Myrtales</taxon>
        <taxon>Lythraceae</taxon>
        <taxon>Trapa</taxon>
    </lineage>
</organism>
<evidence type="ECO:0000259" key="2">
    <source>
        <dbReference type="Pfam" id="PF12552"/>
    </source>
</evidence>